<evidence type="ECO:0000256" key="1">
    <source>
        <dbReference type="ARBA" id="ARBA00008390"/>
    </source>
</evidence>
<dbReference type="PANTHER" id="PTHR11955">
    <property type="entry name" value="FATTY ACID BINDING PROTEIN"/>
    <property type="match status" value="1"/>
</dbReference>
<sequence>SFGPIIKTWLISKQSFRTVRATNCLFVGHQTLVCFYTKFAIYILAMKAESTFKTTEIKFKLDEEFNETTVHGRNVKSTFTLENGKFVQKQNSDGKTSTLYIGIIHSACKIIFSFSHFTSYFKMKEGDQSRCLCIFTIA</sequence>
<feature type="domain" description="Lipocalin/cytosolic fatty-acid binding" evidence="2">
    <location>
        <begin position="48"/>
        <end position="99"/>
    </location>
</feature>
<reference evidence="3" key="3">
    <citation type="submission" date="2025-08" db="UniProtKB">
        <authorList>
            <consortium name="Ensembl"/>
        </authorList>
    </citation>
    <scope>IDENTIFICATION</scope>
    <source>
        <strain evidence="3">HNI</strain>
    </source>
</reference>
<name>A0A3P9LMT1_ORYLA</name>
<evidence type="ECO:0000313" key="3">
    <source>
        <dbReference type="Ensembl" id="ENSORLP00020021918.1"/>
    </source>
</evidence>
<reference evidence="3 4" key="2">
    <citation type="submission" date="2017-04" db="EMBL/GenBank/DDBJ databases">
        <title>CpG methylation of centromeres and impact of large insertions on vertebrate speciation.</title>
        <authorList>
            <person name="Ichikawa K."/>
            <person name="Yoshimura J."/>
            <person name="Morishita S."/>
        </authorList>
    </citation>
    <scope>NUCLEOTIDE SEQUENCE</scope>
    <source>
        <strain evidence="3 4">HNI</strain>
    </source>
</reference>
<dbReference type="Pfam" id="PF00061">
    <property type="entry name" value="Lipocalin"/>
    <property type="match status" value="1"/>
</dbReference>
<evidence type="ECO:0000313" key="4">
    <source>
        <dbReference type="Proteomes" id="UP000265180"/>
    </source>
</evidence>
<comment type="similarity">
    <text evidence="1">Belongs to the calycin superfamily. Fatty-acid binding protein (FABP) family.</text>
</comment>
<dbReference type="AlphaFoldDB" id="A0A3P9LMT1"/>
<dbReference type="Ensembl" id="ENSORLT00020013380.1">
    <property type="protein sequence ID" value="ENSORLP00020021918.1"/>
    <property type="gene ID" value="ENSORLG00020000020.1"/>
</dbReference>
<dbReference type="SUPFAM" id="SSF50814">
    <property type="entry name" value="Lipocalins"/>
    <property type="match status" value="1"/>
</dbReference>
<protein>
    <recommendedName>
        <fullName evidence="2">Lipocalin/cytosolic fatty-acid binding domain-containing protein</fullName>
    </recommendedName>
</protein>
<accession>A0A3P9LMT1</accession>
<dbReference type="Gene3D" id="2.40.128.20">
    <property type="match status" value="1"/>
</dbReference>
<dbReference type="InterPro" id="IPR012674">
    <property type="entry name" value="Calycin"/>
</dbReference>
<dbReference type="InterPro" id="IPR000566">
    <property type="entry name" value="Lipocln_cytosolic_FA-bd_dom"/>
</dbReference>
<proteinExistence type="inferred from homology"/>
<reference key="1">
    <citation type="journal article" date="2007" name="Nature">
        <title>The medaka draft genome and insights into vertebrate genome evolution.</title>
        <authorList>
            <person name="Kasahara M."/>
            <person name="Naruse K."/>
            <person name="Sasaki S."/>
            <person name="Nakatani Y."/>
            <person name="Qu W."/>
            <person name="Ahsan B."/>
            <person name="Yamada T."/>
            <person name="Nagayasu Y."/>
            <person name="Doi K."/>
            <person name="Kasai Y."/>
            <person name="Jindo T."/>
            <person name="Kobayashi D."/>
            <person name="Shimada A."/>
            <person name="Toyoda A."/>
            <person name="Kuroki Y."/>
            <person name="Fujiyama A."/>
            <person name="Sasaki T."/>
            <person name="Shimizu A."/>
            <person name="Asakawa S."/>
            <person name="Shimizu N."/>
            <person name="Hashimoto S."/>
            <person name="Yang J."/>
            <person name="Lee Y."/>
            <person name="Matsushima K."/>
            <person name="Sugano S."/>
            <person name="Sakaizumi M."/>
            <person name="Narita T."/>
            <person name="Ohishi K."/>
            <person name="Haga S."/>
            <person name="Ohta F."/>
            <person name="Nomoto H."/>
            <person name="Nogata K."/>
            <person name="Morishita T."/>
            <person name="Endo T."/>
            <person name="Shin-I T."/>
            <person name="Takeda H."/>
            <person name="Morishita S."/>
            <person name="Kohara Y."/>
        </authorList>
    </citation>
    <scope>NUCLEOTIDE SEQUENCE [LARGE SCALE GENOMIC DNA]</scope>
    <source>
        <strain>Hd-rR</strain>
    </source>
</reference>
<evidence type="ECO:0000259" key="2">
    <source>
        <dbReference type="Pfam" id="PF00061"/>
    </source>
</evidence>
<dbReference type="Proteomes" id="UP000265180">
    <property type="component" value="Chromosome 9"/>
</dbReference>
<reference evidence="3" key="4">
    <citation type="submission" date="2025-09" db="UniProtKB">
        <authorList>
            <consortium name="Ensembl"/>
        </authorList>
    </citation>
    <scope>IDENTIFICATION</scope>
    <source>
        <strain evidence="3">HNI</strain>
    </source>
</reference>
<organism evidence="3 4">
    <name type="scientific">Oryzias latipes</name>
    <name type="common">Japanese rice fish</name>
    <name type="synonym">Japanese killifish</name>
    <dbReference type="NCBI Taxonomy" id="8090"/>
    <lineage>
        <taxon>Eukaryota</taxon>
        <taxon>Metazoa</taxon>
        <taxon>Chordata</taxon>
        <taxon>Craniata</taxon>
        <taxon>Vertebrata</taxon>
        <taxon>Euteleostomi</taxon>
        <taxon>Actinopterygii</taxon>
        <taxon>Neopterygii</taxon>
        <taxon>Teleostei</taxon>
        <taxon>Neoteleostei</taxon>
        <taxon>Acanthomorphata</taxon>
        <taxon>Ovalentaria</taxon>
        <taxon>Atherinomorphae</taxon>
        <taxon>Beloniformes</taxon>
        <taxon>Adrianichthyidae</taxon>
        <taxon>Oryziinae</taxon>
        <taxon>Oryzias</taxon>
    </lineage>
</organism>
<dbReference type="GO" id="GO:0008289">
    <property type="term" value="F:lipid binding"/>
    <property type="evidence" value="ECO:0007669"/>
    <property type="project" value="InterPro"/>
</dbReference>
<dbReference type="InterPro" id="IPR031259">
    <property type="entry name" value="ILBP"/>
</dbReference>